<reference evidence="2" key="1">
    <citation type="submission" date="2021-06" db="EMBL/GenBank/DDBJ databases">
        <authorList>
            <person name="Kallberg Y."/>
            <person name="Tangrot J."/>
            <person name="Rosling A."/>
        </authorList>
    </citation>
    <scope>NUCLEOTIDE SEQUENCE</scope>
    <source>
        <strain evidence="2">FL966</strain>
    </source>
</reference>
<dbReference type="AlphaFoldDB" id="A0A9N9DI28"/>
<protein>
    <submittedName>
        <fullName evidence="2">8784_t:CDS:1</fullName>
    </submittedName>
</protein>
<dbReference type="Proteomes" id="UP000789759">
    <property type="component" value="Unassembled WGS sequence"/>
</dbReference>
<proteinExistence type="predicted"/>
<dbReference type="EMBL" id="CAJVQA010006510">
    <property type="protein sequence ID" value="CAG8641881.1"/>
    <property type="molecule type" value="Genomic_DNA"/>
</dbReference>
<name>A0A9N9DI28_9GLOM</name>
<dbReference type="Gene3D" id="3.40.50.980">
    <property type="match status" value="2"/>
</dbReference>
<accession>A0A9N9DI28</accession>
<sequence>MAIRRPYFVKTSDIVTSKQEILDLQAFLLQFVDFNLSLFIGDREVEPVSYSSKDAKATIAFLCYSSGITGNQKGDEITHTNAVANMAQISSSYYLVLVISS</sequence>
<keyword evidence="3" id="KW-1185">Reference proteome</keyword>
<dbReference type="Pfam" id="PF00501">
    <property type="entry name" value="AMP-binding"/>
    <property type="match status" value="1"/>
</dbReference>
<feature type="domain" description="AMP-dependent synthetase/ligase" evidence="1">
    <location>
        <begin position="50"/>
        <end position="90"/>
    </location>
</feature>
<evidence type="ECO:0000313" key="2">
    <source>
        <dbReference type="EMBL" id="CAG8641881.1"/>
    </source>
</evidence>
<comment type="caution">
    <text evidence="2">The sequence shown here is derived from an EMBL/GenBank/DDBJ whole genome shotgun (WGS) entry which is preliminary data.</text>
</comment>
<evidence type="ECO:0000259" key="1">
    <source>
        <dbReference type="Pfam" id="PF00501"/>
    </source>
</evidence>
<dbReference type="InterPro" id="IPR000873">
    <property type="entry name" value="AMP-dep_synth/lig_dom"/>
</dbReference>
<gene>
    <name evidence="2" type="ORF">CPELLU_LOCUS8898</name>
</gene>
<organism evidence="2 3">
    <name type="scientific">Cetraspora pellucida</name>
    <dbReference type="NCBI Taxonomy" id="1433469"/>
    <lineage>
        <taxon>Eukaryota</taxon>
        <taxon>Fungi</taxon>
        <taxon>Fungi incertae sedis</taxon>
        <taxon>Mucoromycota</taxon>
        <taxon>Glomeromycotina</taxon>
        <taxon>Glomeromycetes</taxon>
        <taxon>Diversisporales</taxon>
        <taxon>Gigasporaceae</taxon>
        <taxon>Cetraspora</taxon>
    </lineage>
</organism>
<evidence type="ECO:0000313" key="3">
    <source>
        <dbReference type="Proteomes" id="UP000789759"/>
    </source>
</evidence>
<dbReference type="SUPFAM" id="SSF56801">
    <property type="entry name" value="Acetyl-CoA synthetase-like"/>
    <property type="match status" value="1"/>
</dbReference>